<comment type="caution">
    <text evidence="3">The sequence shown here is derived from an EMBL/GenBank/DDBJ whole genome shotgun (WGS) entry which is preliminary data.</text>
</comment>
<evidence type="ECO:0000256" key="1">
    <source>
        <dbReference type="SAM" id="Phobius"/>
    </source>
</evidence>
<evidence type="ECO:0000259" key="2">
    <source>
        <dbReference type="Pfam" id="PF00389"/>
    </source>
</evidence>
<reference evidence="3" key="1">
    <citation type="journal article" date="2021" name="bioRxiv">
        <title>Whole Genome Assembly and Annotation of Northern Wild Rice, Zizania palustris L., Supports a Whole Genome Duplication in the Zizania Genus.</title>
        <authorList>
            <person name="Haas M."/>
            <person name="Kono T."/>
            <person name="Macchietto M."/>
            <person name="Millas R."/>
            <person name="McGilp L."/>
            <person name="Shao M."/>
            <person name="Duquette J."/>
            <person name="Hirsch C.N."/>
            <person name="Kimball J."/>
        </authorList>
    </citation>
    <scope>NUCLEOTIDE SEQUENCE</scope>
    <source>
        <tissue evidence="3">Fresh leaf tissue</tissue>
    </source>
</reference>
<protein>
    <recommendedName>
        <fullName evidence="2">D-isomer specific 2-hydroxyacid dehydrogenase catalytic domain-containing protein</fullName>
    </recommendedName>
</protein>
<name>A0A8J5RLM7_ZIZPA</name>
<dbReference type="GO" id="GO:0016616">
    <property type="term" value="F:oxidoreductase activity, acting on the CH-OH group of donors, NAD or NADP as acceptor"/>
    <property type="evidence" value="ECO:0007669"/>
    <property type="project" value="InterPro"/>
</dbReference>
<sequence>MRSGTKVGCNEFEASVGRLRVVGRVGVGIDSVNLAAATEHGILVVILPFPIIVTATNIVPILLGVGALIVSERGQRLGHRISPVTIGGAEGVGGKVEGPIVVLLVRGRGDYGARGFHS</sequence>
<keyword evidence="1" id="KW-1133">Transmembrane helix</keyword>
<gene>
    <name evidence="3" type="ORF">GUJ93_ZPchr0009g1090</name>
</gene>
<reference evidence="3" key="2">
    <citation type="submission" date="2021-02" db="EMBL/GenBank/DDBJ databases">
        <authorList>
            <person name="Kimball J.A."/>
            <person name="Haas M.W."/>
            <person name="Macchietto M."/>
            <person name="Kono T."/>
            <person name="Duquette J."/>
            <person name="Shao M."/>
        </authorList>
    </citation>
    <scope>NUCLEOTIDE SEQUENCE</scope>
    <source>
        <tissue evidence="3">Fresh leaf tissue</tissue>
    </source>
</reference>
<dbReference type="Pfam" id="PF00389">
    <property type="entry name" value="2-Hacid_dh"/>
    <property type="match status" value="1"/>
</dbReference>
<dbReference type="GO" id="GO:0051287">
    <property type="term" value="F:NAD binding"/>
    <property type="evidence" value="ECO:0007669"/>
    <property type="project" value="InterPro"/>
</dbReference>
<evidence type="ECO:0000313" key="4">
    <source>
        <dbReference type="Proteomes" id="UP000729402"/>
    </source>
</evidence>
<evidence type="ECO:0000313" key="3">
    <source>
        <dbReference type="EMBL" id="KAG8050937.1"/>
    </source>
</evidence>
<organism evidence="3 4">
    <name type="scientific">Zizania palustris</name>
    <name type="common">Northern wild rice</name>
    <dbReference type="NCBI Taxonomy" id="103762"/>
    <lineage>
        <taxon>Eukaryota</taxon>
        <taxon>Viridiplantae</taxon>
        <taxon>Streptophyta</taxon>
        <taxon>Embryophyta</taxon>
        <taxon>Tracheophyta</taxon>
        <taxon>Spermatophyta</taxon>
        <taxon>Magnoliopsida</taxon>
        <taxon>Liliopsida</taxon>
        <taxon>Poales</taxon>
        <taxon>Poaceae</taxon>
        <taxon>BOP clade</taxon>
        <taxon>Oryzoideae</taxon>
        <taxon>Oryzeae</taxon>
        <taxon>Zizaniinae</taxon>
        <taxon>Zizania</taxon>
    </lineage>
</organism>
<dbReference type="InterPro" id="IPR006139">
    <property type="entry name" value="D-isomer_2_OHA_DH_cat_dom"/>
</dbReference>
<dbReference type="EMBL" id="JAAALK010000289">
    <property type="protein sequence ID" value="KAG8050937.1"/>
    <property type="molecule type" value="Genomic_DNA"/>
</dbReference>
<proteinExistence type="predicted"/>
<dbReference type="AlphaFoldDB" id="A0A8J5RLM7"/>
<accession>A0A8J5RLM7</accession>
<keyword evidence="1" id="KW-0812">Transmembrane</keyword>
<feature type="transmembrane region" description="Helical" evidence="1">
    <location>
        <begin position="42"/>
        <end position="70"/>
    </location>
</feature>
<dbReference type="Proteomes" id="UP000729402">
    <property type="component" value="Unassembled WGS sequence"/>
</dbReference>
<feature type="domain" description="D-isomer specific 2-hydroxyacid dehydrogenase catalytic" evidence="2">
    <location>
        <begin position="2"/>
        <end position="48"/>
    </location>
</feature>
<keyword evidence="4" id="KW-1185">Reference proteome</keyword>
<keyword evidence="1" id="KW-0472">Membrane</keyword>